<dbReference type="RefSeq" id="WP_043803328.1">
    <property type="nucleotide sequence ID" value="NZ_AVCH01000161.1"/>
</dbReference>
<dbReference type="InterPro" id="IPR029033">
    <property type="entry name" value="His_PPase_superfam"/>
</dbReference>
<dbReference type="AlphaFoldDB" id="A0A091B6Y0"/>
<feature type="signal peptide" evidence="1">
    <location>
        <begin position="1"/>
        <end position="22"/>
    </location>
</feature>
<dbReference type="Gene3D" id="3.40.50.1240">
    <property type="entry name" value="Phosphoglycerate mutase-like"/>
    <property type="match status" value="1"/>
</dbReference>
<evidence type="ECO:0008006" key="4">
    <source>
        <dbReference type="Google" id="ProtNLM"/>
    </source>
</evidence>
<keyword evidence="3" id="KW-1185">Reference proteome</keyword>
<comment type="caution">
    <text evidence="2">The sequence shown here is derived from an EMBL/GenBank/DDBJ whole genome shotgun (WGS) entry which is preliminary data.</text>
</comment>
<accession>A0A091B6Y0</accession>
<dbReference type="PATRIC" id="fig|1384054.3.peg.1590"/>
<evidence type="ECO:0000256" key="1">
    <source>
        <dbReference type="SAM" id="SignalP"/>
    </source>
</evidence>
<dbReference type="SMART" id="SM00855">
    <property type="entry name" value="PGAM"/>
    <property type="match status" value="1"/>
</dbReference>
<organism evidence="2 3">
    <name type="scientific">Arenimonas malthae CC-JY-1</name>
    <dbReference type="NCBI Taxonomy" id="1384054"/>
    <lineage>
        <taxon>Bacteria</taxon>
        <taxon>Pseudomonadati</taxon>
        <taxon>Pseudomonadota</taxon>
        <taxon>Gammaproteobacteria</taxon>
        <taxon>Lysobacterales</taxon>
        <taxon>Lysobacteraceae</taxon>
        <taxon>Arenimonas</taxon>
    </lineage>
</organism>
<dbReference type="OrthoDB" id="3296006at2"/>
<protein>
    <recommendedName>
        <fullName evidence="4">Phosphoglycerate mutase</fullName>
    </recommendedName>
</protein>
<name>A0A091B6Y0_9GAMM</name>
<evidence type="ECO:0000313" key="3">
    <source>
        <dbReference type="Proteomes" id="UP000029392"/>
    </source>
</evidence>
<gene>
    <name evidence="2" type="ORF">N790_01715</name>
</gene>
<dbReference type="eggNOG" id="COG0406">
    <property type="taxonomic scope" value="Bacteria"/>
</dbReference>
<dbReference type="CDD" id="cd07067">
    <property type="entry name" value="HP_PGM_like"/>
    <property type="match status" value="1"/>
</dbReference>
<dbReference type="Pfam" id="PF00300">
    <property type="entry name" value="His_Phos_1"/>
    <property type="match status" value="1"/>
</dbReference>
<sequence length="172" mass="17857">MSRLLPAALFMLTLAAALPAHARDTTVVVVVRHAEKASDDPRDPSLTDAGRARAQALAATLSGAGLDLVVSTQFRRTRDTAAPAAQAAGLEVQVRPVDASNAATYATDLARDLRALPAGSAVLVVGHSNTVPGIVAELSGQPAAEMPETEYDRYTVVLLDADGAARVVTSRY</sequence>
<dbReference type="Proteomes" id="UP000029392">
    <property type="component" value="Unassembled WGS sequence"/>
</dbReference>
<dbReference type="SUPFAM" id="SSF53254">
    <property type="entry name" value="Phosphoglycerate mutase-like"/>
    <property type="match status" value="1"/>
</dbReference>
<dbReference type="STRING" id="1384054.N790_01715"/>
<keyword evidence="1" id="KW-0732">Signal</keyword>
<feature type="chain" id="PRO_5001869456" description="Phosphoglycerate mutase" evidence="1">
    <location>
        <begin position="23"/>
        <end position="172"/>
    </location>
</feature>
<evidence type="ECO:0000313" key="2">
    <source>
        <dbReference type="EMBL" id="KFN47451.1"/>
    </source>
</evidence>
<reference evidence="2 3" key="1">
    <citation type="submission" date="2013-09" db="EMBL/GenBank/DDBJ databases">
        <title>Genome sequencing of Arenimonas malthae.</title>
        <authorList>
            <person name="Chen F."/>
            <person name="Wang G."/>
        </authorList>
    </citation>
    <scope>NUCLEOTIDE SEQUENCE [LARGE SCALE GENOMIC DNA]</scope>
    <source>
        <strain evidence="2 3">CC-JY-1</strain>
    </source>
</reference>
<dbReference type="EMBL" id="AVCH01000161">
    <property type="protein sequence ID" value="KFN47451.1"/>
    <property type="molecule type" value="Genomic_DNA"/>
</dbReference>
<dbReference type="InterPro" id="IPR013078">
    <property type="entry name" value="His_Pase_superF_clade-1"/>
</dbReference>
<proteinExistence type="predicted"/>